<dbReference type="GO" id="GO:0016020">
    <property type="term" value="C:membrane"/>
    <property type="evidence" value="ECO:0000318"/>
    <property type="project" value="GO_Central"/>
</dbReference>
<evidence type="ECO:0000259" key="8">
    <source>
        <dbReference type="PROSITE" id="PS50011"/>
    </source>
</evidence>
<dbReference type="KEGG" id="ppp:112295440"/>
<dbReference type="PANTHER" id="PTHR24348:SF22">
    <property type="entry name" value="NON-SPECIFIC SERINE_THREONINE PROTEIN KINASE"/>
    <property type="match status" value="1"/>
</dbReference>
<dbReference type="EMBL" id="ABEU02000018">
    <property type="status" value="NOT_ANNOTATED_CDS"/>
    <property type="molecule type" value="Genomic_DNA"/>
</dbReference>
<protein>
    <recommendedName>
        <fullName evidence="8">Protein kinase domain-containing protein</fullName>
    </recommendedName>
</protein>
<feature type="region of interest" description="Disordered" evidence="7">
    <location>
        <begin position="398"/>
        <end position="421"/>
    </location>
</feature>
<evidence type="ECO:0000256" key="4">
    <source>
        <dbReference type="ARBA" id="ARBA00022840"/>
    </source>
</evidence>
<evidence type="ECO:0000256" key="5">
    <source>
        <dbReference type="ARBA" id="ARBA00058225"/>
    </source>
</evidence>
<feature type="compositionally biased region" description="Low complexity" evidence="7">
    <location>
        <begin position="479"/>
        <end position="497"/>
    </location>
</feature>
<keyword evidence="10" id="KW-1185">Reference proteome</keyword>
<dbReference type="InterPro" id="IPR017441">
    <property type="entry name" value="Protein_kinase_ATP_BS"/>
</dbReference>
<dbReference type="Gene3D" id="1.10.510.10">
    <property type="entry name" value="Transferase(Phosphotransferase) domain 1"/>
    <property type="match status" value="1"/>
</dbReference>
<dbReference type="SUPFAM" id="SSF56112">
    <property type="entry name" value="Protein kinase-like (PK-like)"/>
    <property type="match status" value="1"/>
</dbReference>
<dbReference type="GeneID" id="112295440"/>
<dbReference type="Pfam" id="PF00069">
    <property type="entry name" value="Pkinase"/>
    <property type="match status" value="1"/>
</dbReference>
<evidence type="ECO:0000313" key="10">
    <source>
        <dbReference type="Proteomes" id="UP000006727"/>
    </source>
</evidence>
<dbReference type="InterPro" id="IPR056281">
    <property type="entry name" value="MIT_ATG1a/b/c"/>
</dbReference>
<dbReference type="FunFam" id="3.30.200.20:FF:000042">
    <property type="entry name" value="Aurora kinase A"/>
    <property type="match status" value="1"/>
</dbReference>
<gene>
    <name evidence="9" type="primary">LOC112295440</name>
</gene>
<dbReference type="GO" id="GO:0005829">
    <property type="term" value="C:cytosol"/>
    <property type="evidence" value="ECO:0000318"/>
    <property type="project" value="GO_Central"/>
</dbReference>
<dbReference type="AlphaFoldDB" id="A0A7I4BIQ0"/>
<dbReference type="SMART" id="SM00220">
    <property type="entry name" value="S_TKc"/>
    <property type="match status" value="1"/>
</dbReference>
<dbReference type="GO" id="GO:0005524">
    <property type="term" value="F:ATP binding"/>
    <property type="evidence" value="ECO:0007669"/>
    <property type="project" value="UniProtKB-UniRule"/>
</dbReference>
<reference evidence="9 10" key="1">
    <citation type="journal article" date="2008" name="Science">
        <title>The Physcomitrella genome reveals evolutionary insights into the conquest of land by plants.</title>
        <authorList>
            <person name="Rensing S."/>
            <person name="Lang D."/>
            <person name="Zimmer A."/>
            <person name="Terry A."/>
            <person name="Salamov A."/>
            <person name="Shapiro H."/>
            <person name="Nishiyama T."/>
            <person name="Perroud P.-F."/>
            <person name="Lindquist E."/>
            <person name="Kamisugi Y."/>
            <person name="Tanahashi T."/>
            <person name="Sakakibara K."/>
            <person name="Fujita T."/>
            <person name="Oishi K."/>
            <person name="Shin-I T."/>
            <person name="Kuroki Y."/>
            <person name="Toyoda A."/>
            <person name="Suzuki Y."/>
            <person name="Hashimoto A."/>
            <person name="Yamaguchi K."/>
            <person name="Sugano A."/>
            <person name="Kohara Y."/>
            <person name="Fujiyama A."/>
            <person name="Anterola A."/>
            <person name="Aoki S."/>
            <person name="Ashton N."/>
            <person name="Barbazuk W.B."/>
            <person name="Barker E."/>
            <person name="Bennetzen J."/>
            <person name="Bezanilla M."/>
            <person name="Blankenship R."/>
            <person name="Cho S.H."/>
            <person name="Dutcher S."/>
            <person name="Estelle M."/>
            <person name="Fawcett J.A."/>
            <person name="Gundlach H."/>
            <person name="Hanada K."/>
            <person name="Heyl A."/>
            <person name="Hicks K.A."/>
            <person name="Hugh J."/>
            <person name="Lohr M."/>
            <person name="Mayer K."/>
            <person name="Melkozernov A."/>
            <person name="Murata T."/>
            <person name="Nelson D."/>
            <person name="Pils B."/>
            <person name="Prigge M."/>
            <person name="Reiss B."/>
            <person name="Renner T."/>
            <person name="Rombauts S."/>
            <person name="Rushton P."/>
            <person name="Sanderfoot A."/>
            <person name="Schween G."/>
            <person name="Shiu S.-H."/>
            <person name="Stueber K."/>
            <person name="Theodoulou F.L."/>
            <person name="Tu H."/>
            <person name="Van de Peer Y."/>
            <person name="Verrier P.J."/>
            <person name="Waters E."/>
            <person name="Wood A."/>
            <person name="Yang L."/>
            <person name="Cove D."/>
            <person name="Cuming A."/>
            <person name="Hasebe M."/>
            <person name="Lucas S."/>
            <person name="Mishler D.B."/>
            <person name="Reski R."/>
            <person name="Grigoriev I."/>
            <person name="Quatrano R.S."/>
            <person name="Boore J.L."/>
        </authorList>
    </citation>
    <scope>NUCLEOTIDE SEQUENCE [LARGE SCALE GENOMIC DNA]</scope>
    <source>
        <strain evidence="9 10">cv. Gransden 2004</strain>
    </source>
</reference>
<dbReference type="GO" id="GO:0005737">
    <property type="term" value="C:cytoplasm"/>
    <property type="evidence" value="ECO:0000318"/>
    <property type="project" value="GO_Central"/>
</dbReference>
<evidence type="ECO:0000313" key="9">
    <source>
        <dbReference type="EnsemblPlants" id="Pp3c18_19590V3.3"/>
    </source>
</evidence>
<evidence type="ECO:0000256" key="7">
    <source>
        <dbReference type="SAM" id="MobiDB-lite"/>
    </source>
</evidence>
<feature type="compositionally biased region" description="Low complexity" evidence="7">
    <location>
        <begin position="404"/>
        <end position="418"/>
    </location>
</feature>
<reference evidence="9 10" key="2">
    <citation type="journal article" date="2018" name="Plant J.">
        <title>The Physcomitrella patens chromosome-scale assembly reveals moss genome structure and evolution.</title>
        <authorList>
            <person name="Lang D."/>
            <person name="Ullrich K.K."/>
            <person name="Murat F."/>
            <person name="Fuchs J."/>
            <person name="Jenkins J."/>
            <person name="Haas F.B."/>
            <person name="Piednoel M."/>
            <person name="Gundlach H."/>
            <person name="Van Bel M."/>
            <person name="Meyberg R."/>
            <person name="Vives C."/>
            <person name="Morata J."/>
            <person name="Symeonidi A."/>
            <person name="Hiss M."/>
            <person name="Muchero W."/>
            <person name="Kamisugi Y."/>
            <person name="Saleh O."/>
            <person name="Blanc G."/>
            <person name="Decker E.L."/>
            <person name="van Gessel N."/>
            <person name="Grimwood J."/>
            <person name="Hayes R.D."/>
            <person name="Graham S.W."/>
            <person name="Gunter L.E."/>
            <person name="McDaniel S.F."/>
            <person name="Hoernstein S.N.W."/>
            <person name="Larsson A."/>
            <person name="Li F.W."/>
            <person name="Perroud P.F."/>
            <person name="Phillips J."/>
            <person name="Ranjan P."/>
            <person name="Rokshar D.S."/>
            <person name="Rothfels C.J."/>
            <person name="Schneider L."/>
            <person name="Shu S."/>
            <person name="Stevenson D.W."/>
            <person name="Thummler F."/>
            <person name="Tillich M."/>
            <person name="Villarreal Aguilar J.C."/>
            <person name="Widiez T."/>
            <person name="Wong G.K."/>
            <person name="Wymore A."/>
            <person name="Zhang Y."/>
            <person name="Zimmer A.D."/>
            <person name="Quatrano R.S."/>
            <person name="Mayer K.F.X."/>
            <person name="Goodstein D."/>
            <person name="Casacuberta J.M."/>
            <person name="Vandepoele K."/>
            <person name="Reski R."/>
            <person name="Cuming A.C."/>
            <person name="Tuskan G.A."/>
            <person name="Maumus F."/>
            <person name="Salse J."/>
            <person name="Schmutz J."/>
            <person name="Rensing S.A."/>
        </authorList>
    </citation>
    <scope>NUCLEOTIDE SEQUENCE [LARGE SCALE GENOMIC DNA]</scope>
    <source>
        <strain evidence="9 10">cv. Gransden 2004</strain>
    </source>
</reference>
<reference evidence="9" key="3">
    <citation type="submission" date="2020-12" db="UniProtKB">
        <authorList>
            <consortium name="EnsemblPlants"/>
        </authorList>
    </citation>
    <scope>IDENTIFICATION</scope>
</reference>
<evidence type="ECO:0000256" key="6">
    <source>
        <dbReference type="PROSITE-ProRule" id="PRU10141"/>
    </source>
</evidence>
<keyword evidence="1" id="KW-0808">Transferase</keyword>
<dbReference type="EnsemblPlants" id="Pp3c18_19590V3.3">
    <property type="protein sequence ID" value="Pp3c18_19590V3.3"/>
    <property type="gene ID" value="Pp3c18_19590"/>
</dbReference>
<dbReference type="OrthoDB" id="346907at2759"/>
<feature type="region of interest" description="Disordered" evidence="7">
    <location>
        <begin position="303"/>
        <end position="328"/>
    </location>
</feature>
<dbReference type="InterPro" id="IPR011009">
    <property type="entry name" value="Kinase-like_dom_sf"/>
</dbReference>
<dbReference type="GO" id="GO:0004674">
    <property type="term" value="F:protein serine/threonine kinase activity"/>
    <property type="evidence" value="ECO:0000318"/>
    <property type="project" value="GO_Central"/>
</dbReference>
<dbReference type="GO" id="GO:0000407">
    <property type="term" value="C:phagophore assembly site"/>
    <property type="evidence" value="ECO:0000318"/>
    <property type="project" value="GO_Central"/>
</dbReference>
<feature type="binding site" evidence="6">
    <location>
        <position position="69"/>
    </location>
    <ligand>
        <name>ATP</name>
        <dbReference type="ChEBI" id="CHEBI:30616"/>
    </ligand>
</feature>
<dbReference type="Gramene" id="Pp3c18_19590V3.5">
    <property type="protein sequence ID" value="Pp3c18_19590V3.5"/>
    <property type="gene ID" value="Pp3c18_19590"/>
</dbReference>
<organism evidence="9 10">
    <name type="scientific">Physcomitrium patens</name>
    <name type="common">Spreading-leaved earth moss</name>
    <name type="synonym">Physcomitrella patens</name>
    <dbReference type="NCBI Taxonomy" id="3218"/>
    <lineage>
        <taxon>Eukaryota</taxon>
        <taxon>Viridiplantae</taxon>
        <taxon>Streptophyta</taxon>
        <taxon>Embryophyta</taxon>
        <taxon>Bryophyta</taxon>
        <taxon>Bryophytina</taxon>
        <taxon>Bryopsida</taxon>
        <taxon>Funariidae</taxon>
        <taxon>Funariales</taxon>
        <taxon>Funariaceae</taxon>
        <taxon>Physcomitrium</taxon>
    </lineage>
</organism>
<feature type="region of interest" description="Disordered" evidence="7">
    <location>
        <begin position="476"/>
        <end position="509"/>
    </location>
</feature>
<dbReference type="GO" id="GO:0005776">
    <property type="term" value="C:autophagosome"/>
    <property type="evidence" value="ECO:0000318"/>
    <property type="project" value="GO_Central"/>
</dbReference>
<accession>A0A7I4BIQ0</accession>
<proteinExistence type="predicted"/>
<keyword evidence="4 6" id="KW-0067">ATP-binding</keyword>
<dbReference type="Gramene" id="Pp3c18_19590V3.3">
    <property type="protein sequence ID" value="Pp3c18_19590V3.3"/>
    <property type="gene ID" value="Pp3c18_19590"/>
</dbReference>
<dbReference type="EnsemblPlants" id="Pp3c18_19590V3.5">
    <property type="protein sequence ID" value="Pp3c18_19590V3.5"/>
    <property type="gene ID" value="Pp3c18_19590"/>
</dbReference>
<dbReference type="FunCoup" id="A0A7I4BIQ0">
    <property type="interactions" value="1237"/>
</dbReference>
<dbReference type="InterPro" id="IPR000719">
    <property type="entry name" value="Prot_kinase_dom"/>
</dbReference>
<evidence type="ECO:0000256" key="2">
    <source>
        <dbReference type="ARBA" id="ARBA00022741"/>
    </source>
</evidence>
<keyword evidence="2 6" id="KW-0547">Nucleotide-binding</keyword>
<dbReference type="PANTHER" id="PTHR24348">
    <property type="entry name" value="SERINE/THREONINE-PROTEIN KINASE UNC-51-RELATED"/>
    <property type="match status" value="1"/>
</dbReference>
<comment type="function">
    <text evidence="5">CIPK serine-threonine protein kinases interact with CBL proteins. Binding of a CBL protein to the regulatory NAF domain of CIPK protein lead to the activation of the kinase in a calcium-dependent manner.</text>
</comment>
<dbReference type="RefSeq" id="XP_024402810.1">
    <property type="nucleotide sequence ID" value="XM_024547042.2"/>
</dbReference>
<feature type="domain" description="Protein kinase" evidence="8">
    <location>
        <begin position="39"/>
        <end position="298"/>
    </location>
</feature>
<evidence type="ECO:0000256" key="1">
    <source>
        <dbReference type="ARBA" id="ARBA00022679"/>
    </source>
</evidence>
<dbReference type="PROSITE" id="PS00107">
    <property type="entry name" value="PROTEIN_KINASE_ATP"/>
    <property type="match status" value="1"/>
</dbReference>
<dbReference type="FunFam" id="1.10.510.10:FF:000571">
    <property type="entry name" value="Maternal embryonic leucine zipper kinase"/>
    <property type="match status" value="1"/>
</dbReference>
<sequence>MAELLSREIRYLQHPPHQQQQHLNHLGHGGSGQRLIEEYIVTQQIGSGSFAVVWKGHHNQYPAREVAIKEIATEKLNKKLQESLRSEIAILRKTDHPNIIRLHDIVEGPNRIYLVLEYCAGGDLAAYIQRCGKVNEATARNFMRQLGDGLRVLRNNYWIHRDLKPQNLLLSTNDDNAVLKIADFGFARSLMPQGMAETLCGTPLYMAPEILQSKKYDAKADLWSVGAILFQLVTGRPPFSGNNHVQLLQNILKSPEVRFPEPIMAQLHPDCIDMCRKLLRKDPVERLAFEEFFAHSFMEEMRPKKEDAQAGGSLSGGTGGKSETSQKGCFPFLLDDEQQGSVYGKLSRPPLFSPLPPSSSFLPFGKKSNAGHSPPTRTGFPVTRFHDNRSRILNSGAEDSAVMGGDHSSTHSGSSTEGALGDSFDTIEREYVLVKVPITSTDNLGTSLSTSDAGGIQLSGKGISSFPHRVHNLNVGPTSSGRVGSGASSGSVLSHSSQEFEAPSQHPPTRLSSLQISARLITELAVDKMNVGLRVEAFSIQLVCLAIWKEALRVCQTWADSEHVGSSGGKGSSEDVESQDRSIANTCSFMEREFSFAVERAESLAVHINTGDVGRRIATSAEMPDALELIFQSALALGKEGAVDELMGSMSNASSAYEKAAALLYFLVVEAATLPIQPPLLLSDIDRHRLRRYYDNITARHHQCAATAQIHHTFLADT</sequence>
<dbReference type="PROSITE" id="PS50011">
    <property type="entry name" value="PROTEIN_KINASE_DOM"/>
    <property type="match status" value="1"/>
</dbReference>
<dbReference type="GO" id="GO:0000045">
    <property type="term" value="P:autophagosome assembly"/>
    <property type="evidence" value="ECO:0000318"/>
    <property type="project" value="GO_Central"/>
</dbReference>
<feature type="region of interest" description="Disordered" evidence="7">
    <location>
        <begin position="362"/>
        <end position="384"/>
    </location>
</feature>
<evidence type="ECO:0000256" key="3">
    <source>
        <dbReference type="ARBA" id="ARBA00022777"/>
    </source>
</evidence>
<dbReference type="Pfam" id="PF24497">
    <property type="entry name" value="MIT_ATG1"/>
    <property type="match status" value="1"/>
</dbReference>
<keyword evidence="3" id="KW-0418">Kinase</keyword>
<name>A0A7I4BIQ0_PHYPA</name>
<dbReference type="InterPro" id="IPR045269">
    <property type="entry name" value="Atg1-like"/>
</dbReference>
<dbReference type="OMA" id="HIERAFL"/>
<dbReference type="Proteomes" id="UP000006727">
    <property type="component" value="Chromosome 18"/>
</dbReference>
<dbReference type="GO" id="GO:0010506">
    <property type="term" value="P:regulation of autophagy"/>
    <property type="evidence" value="ECO:0000318"/>
    <property type="project" value="GO_Central"/>
</dbReference>
<dbReference type="CDD" id="cd14009">
    <property type="entry name" value="STKc_ATG1_ULK_like"/>
    <property type="match status" value="1"/>
</dbReference>